<dbReference type="AlphaFoldDB" id="A0A9D4R2S3"/>
<evidence type="ECO:0000313" key="2">
    <source>
        <dbReference type="Proteomes" id="UP000828390"/>
    </source>
</evidence>
<protein>
    <submittedName>
        <fullName evidence="1">Uncharacterized protein</fullName>
    </submittedName>
</protein>
<accession>A0A9D4R2S3</accession>
<keyword evidence="2" id="KW-1185">Reference proteome</keyword>
<dbReference type="Proteomes" id="UP000828390">
    <property type="component" value="Unassembled WGS sequence"/>
</dbReference>
<reference evidence="1" key="2">
    <citation type="submission" date="2020-11" db="EMBL/GenBank/DDBJ databases">
        <authorList>
            <person name="McCartney M.A."/>
            <person name="Auch B."/>
            <person name="Kono T."/>
            <person name="Mallez S."/>
            <person name="Becker A."/>
            <person name="Gohl D.M."/>
            <person name="Silverstein K.A.T."/>
            <person name="Koren S."/>
            <person name="Bechman K.B."/>
            <person name="Herman A."/>
            <person name="Abrahante J.E."/>
            <person name="Garbe J."/>
        </authorList>
    </citation>
    <scope>NUCLEOTIDE SEQUENCE</scope>
    <source>
        <strain evidence="1">Duluth1</strain>
        <tissue evidence="1">Whole animal</tissue>
    </source>
</reference>
<reference evidence="1" key="1">
    <citation type="journal article" date="2019" name="bioRxiv">
        <title>The Genome of the Zebra Mussel, Dreissena polymorpha: A Resource for Invasive Species Research.</title>
        <authorList>
            <person name="McCartney M.A."/>
            <person name="Auch B."/>
            <person name="Kono T."/>
            <person name="Mallez S."/>
            <person name="Zhang Y."/>
            <person name="Obille A."/>
            <person name="Becker A."/>
            <person name="Abrahante J.E."/>
            <person name="Garbe J."/>
            <person name="Badalamenti J.P."/>
            <person name="Herman A."/>
            <person name="Mangelson H."/>
            <person name="Liachko I."/>
            <person name="Sullivan S."/>
            <person name="Sone E.D."/>
            <person name="Koren S."/>
            <person name="Silverstein K.A.T."/>
            <person name="Beckman K.B."/>
            <person name="Gohl D.M."/>
        </authorList>
    </citation>
    <scope>NUCLEOTIDE SEQUENCE</scope>
    <source>
        <strain evidence="1">Duluth1</strain>
        <tissue evidence="1">Whole animal</tissue>
    </source>
</reference>
<comment type="caution">
    <text evidence="1">The sequence shown here is derived from an EMBL/GenBank/DDBJ whole genome shotgun (WGS) entry which is preliminary data.</text>
</comment>
<proteinExistence type="predicted"/>
<organism evidence="1 2">
    <name type="scientific">Dreissena polymorpha</name>
    <name type="common">Zebra mussel</name>
    <name type="synonym">Mytilus polymorpha</name>
    <dbReference type="NCBI Taxonomy" id="45954"/>
    <lineage>
        <taxon>Eukaryota</taxon>
        <taxon>Metazoa</taxon>
        <taxon>Spiralia</taxon>
        <taxon>Lophotrochozoa</taxon>
        <taxon>Mollusca</taxon>
        <taxon>Bivalvia</taxon>
        <taxon>Autobranchia</taxon>
        <taxon>Heteroconchia</taxon>
        <taxon>Euheterodonta</taxon>
        <taxon>Imparidentia</taxon>
        <taxon>Neoheterodontei</taxon>
        <taxon>Myida</taxon>
        <taxon>Dreissenoidea</taxon>
        <taxon>Dreissenidae</taxon>
        <taxon>Dreissena</taxon>
    </lineage>
</organism>
<sequence>MYERGFSLLGTCLEVFKLICREYQAVTNISGLYNVLKLCPIFVGSLYCNVDCTRQRTCST</sequence>
<dbReference type="EMBL" id="JAIWYP010000003">
    <property type="protein sequence ID" value="KAH3852824.1"/>
    <property type="molecule type" value="Genomic_DNA"/>
</dbReference>
<evidence type="ECO:0000313" key="1">
    <source>
        <dbReference type="EMBL" id="KAH3852824.1"/>
    </source>
</evidence>
<name>A0A9D4R2S3_DREPO</name>
<gene>
    <name evidence="1" type="ORF">DPMN_095344</name>
</gene>